<dbReference type="InterPro" id="IPR036676">
    <property type="entry name" value="PurM-like_C_sf"/>
</dbReference>
<dbReference type="PANTHER" id="PTHR30303">
    <property type="entry name" value="HYDROGENASE ISOENZYMES FORMATION PROTEIN HYPE"/>
    <property type="match status" value="1"/>
</dbReference>
<name>A0A850HK94_9FIRM</name>
<organism evidence="3 4">
    <name type="scientific">Dorea phocaeensis</name>
    <dbReference type="NCBI Taxonomy" id="2040291"/>
    <lineage>
        <taxon>Bacteria</taxon>
        <taxon>Bacillati</taxon>
        <taxon>Bacillota</taxon>
        <taxon>Clostridia</taxon>
        <taxon>Lachnospirales</taxon>
        <taxon>Lachnospiraceae</taxon>
        <taxon>Dorea</taxon>
    </lineage>
</organism>
<keyword evidence="4" id="KW-1185">Reference proteome</keyword>
<dbReference type="InterPro" id="IPR010918">
    <property type="entry name" value="PurM-like_C_dom"/>
</dbReference>
<proteinExistence type="predicted"/>
<dbReference type="EMBL" id="JAAIUO010000005">
    <property type="protein sequence ID" value="NSK14867.1"/>
    <property type="molecule type" value="Genomic_DNA"/>
</dbReference>
<dbReference type="Pfam" id="PF02769">
    <property type="entry name" value="AIRS_C"/>
    <property type="match status" value="1"/>
</dbReference>
<evidence type="ECO:0000313" key="2">
    <source>
        <dbReference type="EMBL" id="NSK14867.1"/>
    </source>
</evidence>
<dbReference type="InterPro" id="IPR011854">
    <property type="entry name" value="HypE"/>
</dbReference>
<dbReference type="Proteomes" id="UP000701680">
    <property type="component" value="Unassembled WGS sequence"/>
</dbReference>
<dbReference type="RefSeq" id="WP_173814788.1">
    <property type="nucleotide sequence ID" value="NZ_JAAITX010000005.1"/>
</dbReference>
<dbReference type="PANTHER" id="PTHR30303:SF4">
    <property type="entry name" value="HYDROGENASE EXPRESSION_FORMATION PROTEIN HYPE"/>
    <property type="match status" value="1"/>
</dbReference>
<dbReference type="Gene3D" id="3.90.650.10">
    <property type="entry name" value="PurM-like C-terminal domain"/>
    <property type="match status" value="1"/>
</dbReference>
<dbReference type="GO" id="GO:0051604">
    <property type="term" value="P:protein maturation"/>
    <property type="evidence" value="ECO:0007669"/>
    <property type="project" value="TreeGrafter"/>
</dbReference>
<reference evidence="3" key="2">
    <citation type="submission" date="2020-02" db="EMBL/GenBank/DDBJ databases">
        <authorList>
            <person name="Littmann E."/>
            <person name="Sorbara M."/>
        </authorList>
    </citation>
    <scope>NUCLEOTIDE SEQUENCE</scope>
    <source>
        <strain evidence="3">MSK.17.11</strain>
        <strain evidence="2">MSK.17.38</strain>
    </source>
</reference>
<evidence type="ECO:0000313" key="5">
    <source>
        <dbReference type="Proteomes" id="UP000701680"/>
    </source>
</evidence>
<protein>
    <recommendedName>
        <fullName evidence="1">PurM-like C-terminal domain-containing protein</fullName>
    </recommendedName>
</protein>
<feature type="domain" description="PurM-like C-terminal" evidence="1">
    <location>
        <begin position="157"/>
        <end position="269"/>
    </location>
</feature>
<gene>
    <name evidence="3" type="ORF">G5A66_08275</name>
    <name evidence="2" type="ORF">G5A75_08295</name>
</gene>
<reference evidence="4 5" key="1">
    <citation type="journal article" date="2020" name="Cell Host Microbe">
        <title>Functional and Genomic Variation between Human-Derived Isolates of Lachnospiraceae Reveals Inter- and Intra-Species Diversity.</title>
        <authorList>
            <person name="Sorbara M.T."/>
            <person name="Littmann E.R."/>
            <person name="Fontana E."/>
            <person name="Moody T.U."/>
            <person name="Kohout C.E."/>
            <person name="Gjonbalaj M."/>
            <person name="Eaton V."/>
            <person name="Seok R."/>
            <person name="Leiner I.M."/>
            <person name="Pamer E.G."/>
        </authorList>
    </citation>
    <scope>NUCLEOTIDE SEQUENCE [LARGE SCALE GENOMIC DNA]</scope>
    <source>
        <strain evidence="3 4">MSK.17.11</strain>
        <strain evidence="2 5">MSK.17.38</strain>
    </source>
</reference>
<sequence length="298" mass="32667">MKKEIQGRKIVTDTAVAYGQSKNTGLYALAAAVNTLWAEGVTDISVKASVCVPPYVYKSRRNGMMKLLQETCQEYGICLEEEEGITAAVVTVPEVIVTGTGITDEGSRPEILPGWGIVQTGWLGMSGMLQAAEERKRELSGWFSPSFMKQILSYQKELFAKSVLEAAGLLKTKEGEKVSFVRQIGSGGILAALWNLSKETKLGLDMNMKAFSILQETVEVCEYFRLNPYQLSSVGSFLIVSEDAEGLAEQILAAGGKANVIGSLTDSHDKLIHNGEEIRYLDRPAPDELWKIYQTDLV</sequence>
<accession>A0A850HK94</accession>
<evidence type="ECO:0000313" key="4">
    <source>
        <dbReference type="Proteomes" id="UP000528555"/>
    </source>
</evidence>
<evidence type="ECO:0000313" key="3">
    <source>
        <dbReference type="EMBL" id="NVH58641.1"/>
    </source>
</evidence>
<dbReference type="SUPFAM" id="SSF56042">
    <property type="entry name" value="PurM C-terminal domain-like"/>
    <property type="match status" value="1"/>
</dbReference>
<comment type="caution">
    <text evidence="3">The sequence shown here is derived from an EMBL/GenBank/DDBJ whole genome shotgun (WGS) entry which is preliminary data.</text>
</comment>
<dbReference type="Proteomes" id="UP000528555">
    <property type="component" value="Unassembled WGS sequence"/>
</dbReference>
<evidence type="ECO:0000259" key="1">
    <source>
        <dbReference type="Pfam" id="PF02769"/>
    </source>
</evidence>
<dbReference type="AlphaFoldDB" id="A0A850HK94"/>
<dbReference type="EMBL" id="JAAITX010000005">
    <property type="protein sequence ID" value="NVH58641.1"/>
    <property type="molecule type" value="Genomic_DNA"/>
</dbReference>